<dbReference type="KEGG" id="cpre:Csp1_02000"/>
<dbReference type="AlphaFoldDB" id="A0A2Z3YME0"/>
<dbReference type="RefSeq" id="WP_066585392.1">
    <property type="nucleotide sequence ID" value="NZ_CABKVS010000001.1"/>
</dbReference>
<name>A0A2Z3YME0_9CORY</name>
<evidence type="ECO:0008006" key="4">
    <source>
        <dbReference type="Google" id="ProtNLM"/>
    </source>
</evidence>
<dbReference type="STRING" id="1737425.GCA_900049755_01235"/>
<feature type="transmembrane region" description="Helical" evidence="1">
    <location>
        <begin position="193"/>
        <end position="212"/>
    </location>
</feature>
<keyword evidence="3" id="KW-1185">Reference proteome</keyword>
<dbReference type="Proteomes" id="UP000247696">
    <property type="component" value="Chromosome"/>
</dbReference>
<organism evidence="2 3">
    <name type="scientific">Corynebacterium provencense</name>
    <dbReference type="NCBI Taxonomy" id="1737425"/>
    <lineage>
        <taxon>Bacteria</taxon>
        <taxon>Bacillati</taxon>
        <taxon>Actinomycetota</taxon>
        <taxon>Actinomycetes</taxon>
        <taxon>Mycobacteriales</taxon>
        <taxon>Corynebacteriaceae</taxon>
        <taxon>Corynebacterium</taxon>
    </lineage>
</organism>
<sequence>MTALGRSAAAELVRLGGRRGPLLLASLPLGLLLPLLVSLAVAAVAETLHGDSGDGSAGIGEALIRVREVGTTNSLFWVISLGVTVHAVVAAYAQSTSTRGAAGELRRHVLPRTGADLCGRWLVTGIVAGCCSLAATVILLLVLPRVFPGVYGTVDVASAEGLRFLWAVPAYAVAASGIGVGVGALVRVPAASVAVLTLWSLLVESAVTYIPGGAEALGWMPFLNGQYATGQEIALAPAWGPDGALLYVFVVATVLVGLGAVRLRAGQKIEL</sequence>
<evidence type="ECO:0000313" key="3">
    <source>
        <dbReference type="Proteomes" id="UP000247696"/>
    </source>
</evidence>
<feature type="transmembrane region" description="Helical" evidence="1">
    <location>
        <begin position="75"/>
        <end position="93"/>
    </location>
</feature>
<feature type="transmembrane region" description="Helical" evidence="1">
    <location>
        <begin position="244"/>
        <end position="263"/>
    </location>
</feature>
<proteinExistence type="predicted"/>
<protein>
    <recommendedName>
        <fullName evidence="4">ABC-2 type transporter domain-containing protein</fullName>
    </recommendedName>
</protein>
<feature type="transmembrane region" description="Helical" evidence="1">
    <location>
        <begin position="121"/>
        <end position="144"/>
    </location>
</feature>
<evidence type="ECO:0000313" key="2">
    <source>
        <dbReference type="EMBL" id="AWT25028.1"/>
    </source>
</evidence>
<dbReference type="EMBL" id="CP024988">
    <property type="protein sequence ID" value="AWT25028.1"/>
    <property type="molecule type" value="Genomic_DNA"/>
</dbReference>
<keyword evidence="1" id="KW-0472">Membrane</keyword>
<reference evidence="3" key="1">
    <citation type="submission" date="2017-11" db="EMBL/GenBank/DDBJ databases">
        <title>Otitis media/interna in a cat caused by the recently described species Corynebacterium provencense.</title>
        <authorList>
            <person name="Kittl S."/>
            <person name="Brodard I."/>
            <person name="Rychener L."/>
            <person name="Jores J."/>
            <person name="Roosje P."/>
            <person name="Gobeli Brawand S."/>
        </authorList>
    </citation>
    <scope>NUCLEOTIDE SEQUENCE [LARGE SCALE GENOMIC DNA]</scope>
    <source>
        <strain evidence="3">17KM38</strain>
    </source>
</reference>
<accession>A0A2Z3YME0</accession>
<gene>
    <name evidence="2" type="ORF">Csp1_02000</name>
</gene>
<keyword evidence="1" id="KW-0812">Transmembrane</keyword>
<feature type="transmembrane region" description="Helical" evidence="1">
    <location>
        <begin position="164"/>
        <end position="186"/>
    </location>
</feature>
<keyword evidence="1" id="KW-1133">Transmembrane helix</keyword>
<dbReference type="OrthoDB" id="4411497at2"/>
<evidence type="ECO:0000256" key="1">
    <source>
        <dbReference type="SAM" id="Phobius"/>
    </source>
</evidence>